<evidence type="ECO:0000313" key="1">
    <source>
        <dbReference type="EMBL" id="MCK9818461.1"/>
    </source>
</evidence>
<keyword evidence="2" id="KW-1185">Reference proteome</keyword>
<dbReference type="EMBL" id="JALQCX010000085">
    <property type="protein sequence ID" value="MCK9818461.1"/>
    <property type="molecule type" value="Genomic_DNA"/>
</dbReference>
<sequence length="236" mass="26833">MNGPHLKAEWHALWRSYLDDHQSRMQNPEAYRGGCHAIAKDMLDAEVIDQLEKLELDEMADAAYWHAVEELISAEQRYESPGHYNVVPCDGEARIGQIIQGIFYPNDSQEWQATVIFDKGQYRLAFRITQESWPLTGMTLTSTTGQVFDLIMTARTIKSVVYPNIDDVDIYRALADAAQLALENHDFSFYQRARPLLNSAQFTRCSQCQDRFALREECQECGGQGVVPKPPRGATV</sequence>
<reference evidence="1 2" key="1">
    <citation type="journal article" date="2022" name="Int. J. Syst. Evol. Microbiol.">
        <title>Pseudomonas aegrilactucae sp. nov. and Pseudomonas morbosilactucae sp. nov., pathogens causing bacterial rot of lettuce in Japan.</title>
        <authorList>
            <person name="Sawada H."/>
            <person name="Fujikawa T."/>
            <person name="Satou M."/>
        </authorList>
    </citation>
    <scope>NUCLEOTIDE SEQUENCE [LARGE SCALE GENOMIC DNA]</scope>
    <source>
        <strain evidence="1 2">MAFF 302046</strain>
    </source>
</reference>
<comment type="caution">
    <text evidence="1">The sequence shown here is derived from an EMBL/GenBank/DDBJ whole genome shotgun (WGS) entry which is preliminary data.</text>
</comment>
<name>A0ABT0JRD5_9PSED</name>
<protein>
    <recommendedName>
        <fullName evidence="3">Zinc ribbon domain-containing protein</fullName>
    </recommendedName>
</protein>
<accession>A0ABT0JRD5</accession>
<gene>
    <name evidence="1" type="ORF">M1B35_31160</name>
</gene>
<evidence type="ECO:0008006" key="3">
    <source>
        <dbReference type="Google" id="ProtNLM"/>
    </source>
</evidence>
<reference evidence="1 2" key="2">
    <citation type="journal article" date="2023" name="Plant Pathol.">
        <title>Dismantling and reorganizing Pseudomonas marginalis sensu#lato.</title>
        <authorList>
            <person name="Sawada H."/>
            <person name="Fujikawa T."/>
            <person name="Satou M."/>
        </authorList>
    </citation>
    <scope>NUCLEOTIDE SEQUENCE [LARGE SCALE GENOMIC DNA]</scope>
    <source>
        <strain evidence="1 2">MAFF 302046</strain>
    </source>
</reference>
<organism evidence="1 2">
    <name type="scientific">Pseudomonas morbosilactucae</name>
    <dbReference type="NCBI Taxonomy" id="2938197"/>
    <lineage>
        <taxon>Bacteria</taxon>
        <taxon>Pseudomonadati</taxon>
        <taxon>Pseudomonadota</taxon>
        <taxon>Gammaproteobacteria</taxon>
        <taxon>Pseudomonadales</taxon>
        <taxon>Pseudomonadaceae</taxon>
        <taxon>Pseudomonas</taxon>
    </lineage>
</organism>
<evidence type="ECO:0000313" key="2">
    <source>
        <dbReference type="Proteomes" id="UP001155163"/>
    </source>
</evidence>
<dbReference type="Proteomes" id="UP001155163">
    <property type="component" value="Unassembled WGS sequence"/>
</dbReference>
<proteinExistence type="predicted"/>